<keyword evidence="1" id="KW-0001">2Fe-2S</keyword>
<evidence type="ECO:0000313" key="7">
    <source>
        <dbReference type="Proteomes" id="UP001526430"/>
    </source>
</evidence>
<evidence type="ECO:0000256" key="2">
    <source>
        <dbReference type="ARBA" id="ARBA00022723"/>
    </source>
</evidence>
<gene>
    <name evidence="6" type="ORF">OF850_18160</name>
</gene>
<comment type="caution">
    <text evidence="6">The sequence shown here is derived from an EMBL/GenBank/DDBJ whole genome shotgun (WGS) entry which is preliminary data.</text>
</comment>
<dbReference type="InterPro" id="IPR017941">
    <property type="entry name" value="Rieske_2Fe-2S"/>
</dbReference>
<dbReference type="InterPro" id="IPR036922">
    <property type="entry name" value="Rieske_2Fe-2S_sf"/>
</dbReference>
<evidence type="ECO:0000256" key="4">
    <source>
        <dbReference type="ARBA" id="ARBA00023014"/>
    </source>
</evidence>
<dbReference type="SUPFAM" id="SSF50022">
    <property type="entry name" value="ISP domain"/>
    <property type="match status" value="1"/>
</dbReference>
<proteinExistence type="predicted"/>
<dbReference type="EMBL" id="JAPFQI010000018">
    <property type="protein sequence ID" value="MCW8087553.1"/>
    <property type="molecule type" value="Genomic_DNA"/>
</dbReference>
<evidence type="ECO:0000313" key="6">
    <source>
        <dbReference type="EMBL" id="MCW8087553.1"/>
    </source>
</evidence>
<dbReference type="Proteomes" id="UP001526430">
    <property type="component" value="Unassembled WGS sequence"/>
</dbReference>
<keyword evidence="7" id="KW-1185">Reference proteome</keyword>
<protein>
    <submittedName>
        <fullName evidence="6">Non-heme iron oxygenase ferredoxin subunit</fullName>
    </submittedName>
</protein>
<accession>A0ABT3NZI4</accession>
<evidence type="ECO:0000256" key="3">
    <source>
        <dbReference type="ARBA" id="ARBA00023004"/>
    </source>
</evidence>
<feature type="domain" description="Rieske" evidence="5">
    <location>
        <begin position="5"/>
        <end position="100"/>
    </location>
</feature>
<sequence length="102" mass="11366">MMAWHDVAREGEFEPDVPKVIQVGDDRIAVFRLEDGYYAISDICTHEYALLSDGFCEGGKVECPLHQACFDIRTGKALDEPAEVDLATYPTRVEGGVVQFQL</sequence>
<keyword evidence="4" id="KW-0411">Iron-sulfur</keyword>
<dbReference type="PANTHER" id="PTHR21496">
    <property type="entry name" value="FERREDOXIN-RELATED"/>
    <property type="match status" value="1"/>
</dbReference>
<keyword evidence="2" id="KW-0479">Metal-binding</keyword>
<dbReference type="Gene3D" id="2.102.10.10">
    <property type="entry name" value="Rieske [2Fe-2S] iron-sulphur domain"/>
    <property type="match status" value="1"/>
</dbReference>
<dbReference type="RefSeq" id="WP_301591762.1">
    <property type="nucleotide sequence ID" value="NZ_JAPFQI010000018.1"/>
</dbReference>
<dbReference type="CDD" id="cd03528">
    <property type="entry name" value="Rieske_RO_ferredoxin"/>
    <property type="match status" value="1"/>
</dbReference>
<name>A0ABT3NZI4_9PROT</name>
<evidence type="ECO:0000259" key="5">
    <source>
        <dbReference type="PROSITE" id="PS51296"/>
    </source>
</evidence>
<keyword evidence="3" id="KW-0408">Iron</keyword>
<organism evidence="6 7">
    <name type="scientific">Sabulicella glaciei</name>
    <dbReference type="NCBI Taxonomy" id="2984948"/>
    <lineage>
        <taxon>Bacteria</taxon>
        <taxon>Pseudomonadati</taxon>
        <taxon>Pseudomonadota</taxon>
        <taxon>Alphaproteobacteria</taxon>
        <taxon>Acetobacterales</taxon>
        <taxon>Acetobacteraceae</taxon>
        <taxon>Sabulicella</taxon>
    </lineage>
</organism>
<dbReference type="PANTHER" id="PTHR21496:SF23">
    <property type="entry name" value="3-PHENYLPROPIONATE_CINNAMIC ACID DIOXYGENASE FERREDOXIN SUBUNIT"/>
    <property type="match status" value="1"/>
</dbReference>
<dbReference type="PROSITE" id="PS51296">
    <property type="entry name" value="RIESKE"/>
    <property type="match status" value="1"/>
</dbReference>
<reference evidence="6 7" key="1">
    <citation type="submission" date="2022-10" db="EMBL/GenBank/DDBJ databases">
        <title>Roseococcus glaciei nov., sp. nov., isolated from glacier.</title>
        <authorList>
            <person name="Liu Q."/>
            <person name="Xin Y.-H."/>
        </authorList>
    </citation>
    <scope>NUCLEOTIDE SEQUENCE [LARGE SCALE GENOMIC DNA]</scope>
    <source>
        <strain evidence="6 7">MDT2-1-1</strain>
    </source>
</reference>
<evidence type="ECO:0000256" key="1">
    <source>
        <dbReference type="ARBA" id="ARBA00022714"/>
    </source>
</evidence>
<dbReference type="Pfam" id="PF00355">
    <property type="entry name" value="Rieske"/>
    <property type="match status" value="1"/>
</dbReference>